<proteinExistence type="inferred from homology"/>
<dbReference type="FunFam" id="1.25.40.10:FF:000196">
    <property type="entry name" value="Pentatricopeptide repeat-containing protein At4g14850"/>
    <property type="match status" value="1"/>
</dbReference>
<keyword evidence="2" id="KW-0677">Repeat</keyword>
<dbReference type="PANTHER" id="PTHR24015">
    <property type="entry name" value="OS07G0578800 PROTEIN-RELATED"/>
    <property type="match status" value="1"/>
</dbReference>
<evidence type="ECO:0000256" key="3">
    <source>
        <dbReference type="PROSITE-ProRule" id="PRU00708"/>
    </source>
</evidence>
<evidence type="ECO:0000256" key="1">
    <source>
        <dbReference type="ARBA" id="ARBA00006643"/>
    </source>
</evidence>
<feature type="repeat" description="PPR" evidence="3">
    <location>
        <begin position="193"/>
        <end position="227"/>
    </location>
</feature>
<dbReference type="Pfam" id="PF01535">
    <property type="entry name" value="PPR"/>
    <property type="match status" value="5"/>
</dbReference>
<sequence length="621" mass="68539">MNAFHRLGRFTQYVSSNTDPDHLRLLLSSCARQNNVRLGSSLHAAIIKSPPSFSTNQETAHLIYNSLLNVYCKSGRFHDAVNLFNKMPLRDTVSWNSLISGFFRHGRLPVGFRYFKKLLGSSMERFDHATLTSVLSACGEIESLEMVSVLHALAVLSGYEKETTVGNALITSYFRCRAFGSGRRAFDEMSVRNVVTWTAAVSGLAKNELYAESLDLFVDMCTHGTVSPNALTYLGALSACSGLRALNEGAKIHGALLKSGLDSDLRVESTLMDVYSKCGCLEDAWRIFDSAEVIDEVSVTVMLVGLAQNGFEEDAVRMFVKTIRAGLNIDPDMISAILGVFGLGTSHGVQIHSLVIKKGFGSNIFVCNSLINMYSRCGELQDSVKVFDCMPEKNQVTWNSIIAAFARHGEGSRVLVFYEKMTSSGVMPSDVTFLSLLHACSHVGLLHKGMEFLQSMEVTYGLRPRMEHYSCMVDALGRAGLLREARDFISGLPVKPNALVWQALLGACSIYNDVDVGKYAADWLARAEPDSPVPFVSMANIYSSNGRWKERACAMKEMKEKGVAKEMGTSWIEIDRKVHNFVVADRMHPGGDDVYAVVLELFGHMRDEGCVMDIISPFDCQ</sequence>
<reference evidence="4" key="1">
    <citation type="submission" date="2019-12" db="EMBL/GenBank/DDBJ databases">
        <authorList>
            <person name="Scholes J."/>
        </authorList>
    </citation>
    <scope>NUCLEOTIDE SEQUENCE</scope>
</reference>
<dbReference type="AlphaFoldDB" id="A0A9N7MXV8"/>
<organism evidence="4 5">
    <name type="scientific">Striga hermonthica</name>
    <name type="common">Purple witchweed</name>
    <name type="synonym">Buchnera hermonthica</name>
    <dbReference type="NCBI Taxonomy" id="68872"/>
    <lineage>
        <taxon>Eukaryota</taxon>
        <taxon>Viridiplantae</taxon>
        <taxon>Streptophyta</taxon>
        <taxon>Embryophyta</taxon>
        <taxon>Tracheophyta</taxon>
        <taxon>Spermatophyta</taxon>
        <taxon>Magnoliopsida</taxon>
        <taxon>eudicotyledons</taxon>
        <taxon>Gunneridae</taxon>
        <taxon>Pentapetalae</taxon>
        <taxon>asterids</taxon>
        <taxon>lamiids</taxon>
        <taxon>Lamiales</taxon>
        <taxon>Orobanchaceae</taxon>
        <taxon>Buchnereae</taxon>
        <taxon>Striga</taxon>
    </lineage>
</organism>
<evidence type="ECO:0000256" key="2">
    <source>
        <dbReference type="ARBA" id="ARBA00022737"/>
    </source>
</evidence>
<dbReference type="InterPro" id="IPR046848">
    <property type="entry name" value="E_motif"/>
</dbReference>
<evidence type="ECO:0000313" key="4">
    <source>
        <dbReference type="EMBL" id="CAA0815567.1"/>
    </source>
</evidence>
<keyword evidence="5" id="KW-1185">Reference proteome</keyword>
<accession>A0A9N7MXV8</accession>
<feature type="repeat" description="PPR" evidence="3">
    <location>
        <begin position="363"/>
        <end position="393"/>
    </location>
</feature>
<dbReference type="GO" id="GO:0003729">
    <property type="term" value="F:mRNA binding"/>
    <property type="evidence" value="ECO:0007669"/>
    <property type="project" value="UniProtKB-ARBA"/>
</dbReference>
<gene>
    <name evidence="4" type="ORF">SHERM_15580</name>
</gene>
<evidence type="ECO:0000313" key="5">
    <source>
        <dbReference type="Proteomes" id="UP001153555"/>
    </source>
</evidence>
<feature type="repeat" description="PPR" evidence="3">
    <location>
        <begin position="60"/>
        <end position="94"/>
    </location>
</feature>
<dbReference type="Pfam" id="PF20431">
    <property type="entry name" value="E_motif"/>
    <property type="match status" value="1"/>
</dbReference>
<comment type="similarity">
    <text evidence="1">Belongs to the PPR family. PCMP-H subfamily.</text>
</comment>
<dbReference type="FunFam" id="1.25.40.10:FF:000690">
    <property type="entry name" value="Pentatricopeptide repeat-containing protein"/>
    <property type="match status" value="1"/>
</dbReference>
<dbReference type="EMBL" id="CACSLK010012531">
    <property type="protein sequence ID" value="CAA0815567.1"/>
    <property type="molecule type" value="Genomic_DNA"/>
</dbReference>
<dbReference type="OrthoDB" id="635740at2759"/>
<name>A0A9N7MXV8_STRHE</name>
<dbReference type="Gene3D" id="1.25.40.10">
    <property type="entry name" value="Tetratricopeptide repeat domain"/>
    <property type="match status" value="5"/>
</dbReference>
<dbReference type="InterPro" id="IPR011990">
    <property type="entry name" value="TPR-like_helical_dom_sf"/>
</dbReference>
<dbReference type="Pfam" id="PF12854">
    <property type="entry name" value="PPR_1"/>
    <property type="match status" value="1"/>
</dbReference>
<dbReference type="PANTHER" id="PTHR24015:SF563">
    <property type="entry name" value="PENTATRICOPEPTIDE REPEAT FAMILY PROTEIN-RELATED"/>
    <property type="match status" value="1"/>
</dbReference>
<dbReference type="InterPro" id="IPR002885">
    <property type="entry name" value="PPR_rpt"/>
</dbReference>
<dbReference type="PROSITE" id="PS51375">
    <property type="entry name" value="PPR"/>
    <property type="match status" value="4"/>
</dbReference>
<dbReference type="NCBIfam" id="TIGR00756">
    <property type="entry name" value="PPR"/>
    <property type="match status" value="2"/>
</dbReference>
<dbReference type="Proteomes" id="UP001153555">
    <property type="component" value="Unassembled WGS sequence"/>
</dbReference>
<dbReference type="Pfam" id="PF13041">
    <property type="entry name" value="PPR_2"/>
    <property type="match status" value="1"/>
</dbReference>
<dbReference type="InterPro" id="IPR046960">
    <property type="entry name" value="PPR_At4g14850-like_plant"/>
</dbReference>
<dbReference type="GO" id="GO:0009451">
    <property type="term" value="P:RNA modification"/>
    <property type="evidence" value="ECO:0007669"/>
    <property type="project" value="InterPro"/>
</dbReference>
<comment type="caution">
    <text evidence="4">The sequence shown here is derived from an EMBL/GenBank/DDBJ whole genome shotgun (WGS) entry which is preliminary data.</text>
</comment>
<feature type="repeat" description="PPR" evidence="3">
    <location>
        <begin position="394"/>
        <end position="428"/>
    </location>
</feature>
<protein>
    <submittedName>
        <fullName evidence="4">Pentatricopeptide repeat-containing protein</fullName>
    </submittedName>
</protein>